<comment type="caution">
    <text evidence="2">The sequence shown here is derived from an EMBL/GenBank/DDBJ whole genome shotgun (WGS) entry which is preliminary data.</text>
</comment>
<accession>A0A370U480</accession>
<keyword evidence="3" id="KW-1185">Reference proteome</keyword>
<keyword evidence="1" id="KW-0812">Transmembrane</keyword>
<evidence type="ECO:0000313" key="3">
    <source>
        <dbReference type="Proteomes" id="UP000254326"/>
    </source>
</evidence>
<keyword evidence="1" id="KW-0472">Membrane</keyword>
<keyword evidence="1" id="KW-1133">Transmembrane helix</keyword>
<dbReference type="RefSeq" id="WP_115469673.1">
    <property type="nucleotide sequence ID" value="NZ_QKRA01000021.1"/>
</dbReference>
<dbReference type="Proteomes" id="UP000254326">
    <property type="component" value="Unassembled WGS sequence"/>
</dbReference>
<feature type="transmembrane region" description="Helical" evidence="1">
    <location>
        <begin position="57"/>
        <end position="76"/>
    </location>
</feature>
<organism evidence="2 3">
    <name type="scientific">Marinomonas piezotolerans</name>
    <dbReference type="NCBI Taxonomy" id="2213058"/>
    <lineage>
        <taxon>Bacteria</taxon>
        <taxon>Pseudomonadati</taxon>
        <taxon>Pseudomonadota</taxon>
        <taxon>Gammaproteobacteria</taxon>
        <taxon>Oceanospirillales</taxon>
        <taxon>Oceanospirillaceae</taxon>
        <taxon>Marinomonas</taxon>
    </lineage>
</organism>
<name>A0A370U480_9GAMM</name>
<proteinExistence type="predicted"/>
<dbReference type="AlphaFoldDB" id="A0A370U480"/>
<reference evidence="2 3" key="1">
    <citation type="submission" date="2018-06" db="EMBL/GenBank/DDBJ databases">
        <title>Marinomonas sp. YLB-05 draft genome sequence.</title>
        <authorList>
            <person name="Yu L."/>
            <person name="Tang X."/>
        </authorList>
    </citation>
    <scope>NUCLEOTIDE SEQUENCE [LARGE SCALE GENOMIC DNA]</scope>
    <source>
        <strain evidence="2 3">YLB-05</strain>
    </source>
</reference>
<evidence type="ECO:0000313" key="2">
    <source>
        <dbReference type="EMBL" id="RDL42581.1"/>
    </source>
</evidence>
<evidence type="ECO:0000256" key="1">
    <source>
        <dbReference type="SAM" id="Phobius"/>
    </source>
</evidence>
<protein>
    <submittedName>
        <fullName evidence="2">Uncharacterized protein</fullName>
    </submittedName>
</protein>
<sequence length="86" mass="9183">MMSKSHSRLKSARLSHVIHLIACSLASLMNIAAFKLGNSIGKALGGFVIYLELWPSAVVLTGAVAPAMGLVLCIFYKRAELKAVII</sequence>
<dbReference type="EMBL" id="QKRA01000021">
    <property type="protein sequence ID" value="RDL42581.1"/>
    <property type="molecule type" value="Genomic_DNA"/>
</dbReference>
<gene>
    <name evidence="2" type="ORF">DN730_18860</name>
</gene>
<dbReference type="OrthoDB" id="9814237at2"/>